<dbReference type="EMBL" id="BGZK01000876">
    <property type="protein sequence ID" value="GBP63674.1"/>
    <property type="molecule type" value="Genomic_DNA"/>
</dbReference>
<sequence length="73" mass="8238">MIELETGIERSHQAALNKCIAAKWPRANRQTNKLNETTHFKQHNARNSTAAKLVAKASQWREIGTRGRGVGER</sequence>
<keyword evidence="2" id="KW-1185">Reference proteome</keyword>
<dbReference type="AlphaFoldDB" id="A0A4C1XME3"/>
<evidence type="ECO:0000313" key="2">
    <source>
        <dbReference type="Proteomes" id="UP000299102"/>
    </source>
</evidence>
<evidence type="ECO:0000313" key="1">
    <source>
        <dbReference type="EMBL" id="GBP63674.1"/>
    </source>
</evidence>
<gene>
    <name evidence="1" type="ORF">EVAR_82034_1</name>
</gene>
<name>A0A4C1XME3_EUMVA</name>
<proteinExistence type="predicted"/>
<reference evidence="1 2" key="1">
    <citation type="journal article" date="2019" name="Commun. Biol.">
        <title>The bagworm genome reveals a unique fibroin gene that provides high tensile strength.</title>
        <authorList>
            <person name="Kono N."/>
            <person name="Nakamura H."/>
            <person name="Ohtoshi R."/>
            <person name="Tomita M."/>
            <person name="Numata K."/>
            <person name="Arakawa K."/>
        </authorList>
    </citation>
    <scope>NUCLEOTIDE SEQUENCE [LARGE SCALE GENOMIC DNA]</scope>
</reference>
<comment type="caution">
    <text evidence="1">The sequence shown here is derived from an EMBL/GenBank/DDBJ whole genome shotgun (WGS) entry which is preliminary data.</text>
</comment>
<accession>A0A4C1XME3</accession>
<organism evidence="1 2">
    <name type="scientific">Eumeta variegata</name>
    <name type="common">Bagworm moth</name>
    <name type="synonym">Eumeta japonica</name>
    <dbReference type="NCBI Taxonomy" id="151549"/>
    <lineage>
        <taxon>Eukaryota</taxon>
        <taxon>Metazoa</taxon>
        <taxon>Ecdysozoa</taxon>
        <taxon>Arthropoda</taxon>
        <taxon>Hexapoda</taxon>
        <taxon>Insecta</taxon>
        <taxon>Pterygota</taxon>
        <taxon>Neoptera</taxon>
        <taxon>Endopterygota</taxon>
        <taxon>Lepidoptera</taxon>
        <taxon>Glossata</taxon>
        <taxon>Ditrysia</taxon>
        <taxon>Tineoidea</taxon>
        <taxon>Psychidae</taxon>
        <taxon>Oiketicinae</taxon>
        <taxon>Eumeta</taxon>
    </lineage>
</organism>
<dbReference type="Proteomes" id="UP000299102">
    <property type="component" value="Unassembled WGS sequence"/>
</dbReference>
<protein>
    <submittedName>
        <fullName evidence="1">Uncharacterized protein</fullName>
    </submittedName>
</protein>